<dbReference type="Gene3D" id="1.25.40.10">
    <property type="entry name" value="Tetratricopeptide repeat domain"/>
    <property type="match status" value="1"/>
</dbReference>
<dbReference type="GO" id="GO:0005794">
    <property type="term" value="C:Golgi apparatus"/>
    <property type="evidence" value="ECO:0007669"/>
    <property type="project" value="TreeGrafter"/>
</dbReference>
<dbReference type="InterPro" id="IPR011990">
    <property type="entry name" value="TPR-like_helical_dom_sf"/>
</dbReference>
<dbReference type="PANTHER" id="PTHR21581">
    <property type="entry name" value="D-ALANYL-D-ALANINE CARBOXYPEPTIDASE"/>
    <property type="match status" value="1"/>
</dbReference>
<evidence type="ECO:0000313" key="2">
    <source>
        <dbReference type="EMBL" id="ORY41248.1"/>
    </source>
</evidence>
<evidence type="ECO:0000313" key="3">
    <source>
        <dbReference type="Proteomes" id="UP000193642"/>
    </source>
</evidence>
<protein>
    <submittedName>
        <fullName evidence="2">Uncharacterized protein</fullName>
    </submittedName>
</protein>
<feature type="region of interest" description="Disordered" evidence="1">
    <location>
        <begin position="208"/>
        <end position="234"/>
    </location>
</feature>
<organism evidence="2 3">
    <name type="scientific">Rhizoclosmatium globosum</name>
    <dbReference type="NCBI Taxonomy" id="329046"/>
    <lineage>
        <taxon>Eukaryota</taxon>
        <taxon>Fungi</taxon>
        <taxon>Fungi incertae sedis</taxon>
        <taxon>Chytridiomycota</taxon>
        <taxon>Chytridiomycota incertae sedis</taxon>
        <taxon>Chytridiomycetes</taxon>
        <taxon>Chytridiales</taxon>
        <taxon>Chytriomycetaceae</taxon>
        <taxon>Rhizoclosmatium</taxon>
    </lineage>
</organism>
<feature type="region of interest" description="Disordered" evidence="1">
    <location>
        <begin position="106"/>
        <end position="165"/>
    </location>
</feature>
<dbReference type="EMBL" id="MCGO01000032">
    <property type="protein sequence ID" value="ORY41248.1"/>
    <property type="molecule type" value="Genomic_DNA"/>
</dbReference>
<reference evidence="2 3" key="1">
    <citation type="submission" date="2016-07" db="EMBL/GenBank/DDBJ databases">
        <title>Pervasive Adenine N6-methylation of Active Genes in Fungi.</title>
        <authorList>
            <consortium name="DOE Joint Genome Institute"/>
            <person name="Mondo S.J."/>
            <person name="Dannebaum R.O."/>
            <person name="Kuo R.C."/>
            <person name="Labutti K."/>
            <person name="Haridas S."/>
            <person name="Kuo A."/>
            <person name="Salamov A."/>
            <person name="Ahrendt S.R."/>
            <person name="Lipzen A."/>
            <person name="Sullivan W."/>
            <person name="Andreopoulos W.B."/>
            <person name="Clum A."/>
            <person name="Lindquist E."/>
            <person name="Daum C."/>
            <person name="Ramamoorthy G.K."/>
            <person name="Gryganskyi A."/>
            <person name="Culley D."/>
            <person name="Magnuson J.K."/>
            <person name="James T.Y."/>
            <person name="O'Malley M.A."/>
            <person name="Stajich J.E."/>
            <person name="Spatafora J.W."/>
            <person name="Visel A."/>
            <person name="Grigoriev I.V."/>
        </authorList>
    </citation>
    <scope>NUCLEOTIDE SEQUENCE [LARGE SCALE GENOMIC DNA]</scope>
    <source>
        <strain evidence="2 3">JEL800</strain>
    </source>
</reference>
<gene>
    <name evidence="2" type="ORF">BCR33DRAFT_718897</name>
</gene>
<dbReference type="GO" id="GO:0030008">
    <property type="term" value="C:TRAPP complex"/>
    <property type="evidence" value="ECO:0007669"/>
    <property type="project" value="TreeGrafter"/>
</dbReference>
<dbReference type="STRING" id="329046.A0A1Y2C2I3"/>
<dbReference type="AlphaFoldDB" id="A0A1Y2C2I3"/>
<proteinExistence type="predicted"/>
<keyword evidence="3" id="KW-1185">Reference proteome</keyword>
<comment type="caution">
    <text evidence="2">The sequence shown here is derived from an EMBL/GenBank/DDBJ whole genome shotgun (WGS) entry which is preliminary data.</text>
</comment>
<dbReference type="PANTHER" id="PTHR21581:SF6">
    <property type="entry name" value="TRAFFICKING PROTEIN PARTICLE COMPLEX SUBUNIT 12"/>
    <property type="match status" value="1"/>
</dbReference>
<accession>A0A1Y2C2I3</accession>
<dbReference type="OrthoDB" id="428342at2759"/>
<name>A0A1Y2C2I3_9FUNG</name>
<feature type="compositionally biased region" description="Basic residues" evidence="1">
    <location>
        <begin position="138"/>
        <end position="155"/>
    </location>
</feature>
<evidence type="ECO:0000256" key="1">
    <source>
        <dbReference type="SAM" id="MobiDB-lite"/>
    </source>
</evidence>
<feature type="compositionally biased region" description="Low complexity" evidence="1">
    <location>
        <begin position="107"/>
        <end position="118"/>
    </location>
</feature>
<sequence>MADSNRPQHRFSVTAGGFAPVGGTVNDVGNEGAAVELVKQAERLSVSDVSEEPIPFSSTSDTLPPLGLPLQPIQTIDLTRSNPSLNIVNVSGQPTFTSAMEIAGIGKSTFPPKSRSPSPSRPRTPTPTQQTNTLGRPCPRRNKQVKSVRKLRRRDSRTPQTSASFAPTTMLKQLINHHHSHSHSRVRRPALQLQNSLRCAQSLHRHRLPLPLPSLPPRQRIHPHPPSPQRNGLSQSISTISHLQWIQSMTCSSCYLGSRTESSRLHQRILGAYYRTCSQSRKGSMDFKNQISESLTADLLVEEGQYRAASNILRGVIDTSATKDAELYSALARIELQIGNMAEASKWIQAAERELCLKQQVENTSILPSTDFSKRDIILTNRALFAVASSGDWKLASTHLTELLEYAHSIQPPPTSISSSYSIPVIVNNISVCHLYSGNVAQALSHLESLMLELPQVCGGSASLVFNLATLYDLTDNSMERKRRLLGGVVASYAGDDLEGGCLKL</sequence>
<dbReference type="Proteomes" id="UP000193642">
    <property type="component" value="Unassembled WGS sequence"/>
</dbReference>